<comment type="similarity">
    <text evidence="2">Belongs to the CASP family.</text>
</comment>
<comment type="subcellular location">
    <subcellularLocation>
        <location evidence="1">Golgi apparatus membrane</location>
        <topology evidence="1">Single-pass type IV membrane protein</topology>
    </subcellularLocation>
</comment>
<evidence type="ECO:0000256" key="6">
    <source>
        <dbReference type="ARBA" id="ARBA00022989"/>
    </source>
</evidence>
<evidence type="ECO:0000256" key="5">
    <source>
        <dbReference type="ARBA" id="ARBA00022692"/>
    </source>
</evidence>
<feature type="domain" description="CASP C-terminal" evidence="13">
    <location>
        <begin position="386"/>
        <end position="616"/>
    </location>
</feature>
<evidence type="ECO:0000259" key="14">
    <source>
        <dbReference type="Pfam" id="PF25398"/>
    </source>
</evidence>
<keyword evidence="9 12" id="KW-0472">Membrane</keyword>
<keyword evidence="5 12" id="KW-0812">Transmembrane</keyword>
<dbReference type="InterPro" id="IPR012955">
    <property type="entry name" value="CASP_C"/>
</dbReference>
<reference evidence="15 16" key="1">
    <citation type="journal article" date="2011" name="Science">
        <title>Comparative functional genomics of the fission yeasts.</title>
        <authorList>
            <person name="Rhind N."/>
            <person name="Chen Z."/>
            <person name="Yassour M."/>
            <person name="Thompson D.A."/>
            <person name="Haas B.J."/>
            <person name="Habib N."/>
            <person name="Wapinski I."/>
            <person name="Roy S."/>
            <person name="Lin M.F."/>
            <person name="Heiman D.I."/>
            <person name="Young S.K."/>
            <person name="Furuya K."/>
            <person name="Guo Y."/>
            <person name="Pidoux A."/>
            <person name="Chen H.M."/>
            <person name="Robbertse B."/>
            <person name="Goldberg J.M."/>
            <person name="Aoki K."/>
            <person name="Bayne E.H."/>
            <person name="Berlin A.M."/>
            <person name="Desjardins C.A."/>
            <person name="Dobbs E."/>
            <person name="Dukaj L."/>
            <person name="Fan L."/>
            <person name="FitzGerald M.G."/>
            <person name="French C."/>
            <person name="Gujja S."/>
            <person name="Hansen K."/>
            <person name="Keifenheim D."/>
            <person name="Levin J.Z."/>
            <person name="Mosher R.A."/>
            <person name="Mueller C.A."/>
            <person name="Pfiffner J."/>
            <person name="Priest M."/>
            <person name="Russ C."/>
            <person name="Smialowska A."/>
            <person name="Swoboda P."/>
            <person name="Sykes S.M."/>
            <person name="Vaughn M."/>
            <person name="Vengrova S."/>
            <person name="Yoder R."/>
            <person name="Zeng Q."/>
            <person name="Allshire R."/>
            <person name="Baulcombe D."/>
            <person name="Birren B.W."/>
            <person name="Brown W."/>
            <person name="Ekwall K."/>
            <person name="Kellis M."/>
            <person name="Leatherwood J."/>
            <person name="Levin H."/>
            <person name="Margalit H."/>
            <person name="Martienssen R."/>
            <person name="Nieduszynski C.A."/>
            <person name="Spatafora J.W."/>
            <person name="Friedman N."/>
            <person name="Dalgaard J.Z."/>
            <person name="Baumann P."/>
            <person name="Niki H."/>
            <person name="Regev A."/>
            <person name="Nusbaum C."/>
        </authorList>
    </citation>
    <scope>NUCLEOTIDE SEQUENCE [LARGE SCALE GENOMIC DNA]</scope>
    <source>
        <strain evidence="16">yFS286</strain>
    </source>
</reference>
<dbReference type="eggNOG" id="KOG0963">
    <property type="taxonomic scope" value="Eukaryota"/>
</dbReference>
<dbReference type="VEuPathDB" id="FungiDB:SOCG_03815"/>
<dbReference type="InterPro" id="IPR057476">
    <property type="entry name" value="Cux_N"/>
</dbReference>
<dbReference type="Proteomes" id="UP000016088">
    <property type="component" value="Unassembled WGS sequence"/>
</dbReference>
<dbReference type="Pfam" id="PF08172">
    <property type="entry name" value="CASP_C"/>
    <property type="match status" value="1"/>
</dbReference>
<keyword evidence="8 10" id="KW-0175">Coiled coil</keyword>
<evidence type="ECO:0000256" key="1">
    <source>
        <dbReference type="ARBA" id="ARBA00004409"/>
    </source>
</evidence>
<evidence type="ECO:0000256" key="12">
    <source>
        <dbReference type="SAM" id="Phobius"/>
    </source>
</evidence>
<dbReference type="HOGENOM" id="CLU_016758_0_0_1"/>
<name>S9RCP0_SCHOY</name>
<evidence type="ECO:0000256" key="4">
    <source>
        <dbReference type="ARBA" id="ARBA00022448"/>
    </source>
</evidence>
<dbReference type="RefSeq" id="XP_013019179.1">
    <property type="nucleotide sequence ID" value="XM_013163725.1"/>
</dbReference>
<evidence type="ECO:0000256" key="7">
    <source>
        <dbReference type="ARBA" id="ARBA00023034"/>
    </source>
</evidence>
<organism evidence="15 16">
    <name type="scientific">Schizosaccharomyces octosporus (strain yFS286)</name>
    <name type="common">Fission yeast</name>
    <name type="synonym">Octosporomyces octosporus</name>
    <dbReference type="NCBI Taxonomy" id="483514"/>
    <lineage>
        <taxon>Eukaryota</taxon>
        <taxon>Fungi</taxon>
        <taxon>Dikarya</taxon>
        <taxon>Ascomycota</taxon>
        <taxon>Taphrinomycotina</taxon>
        <taxon>Schizosaccharomycetes</taxon>
        <taxon>Schizosaccharomycetales</taxon>
        <taxon>Schizosaccharomycetaceae</taxon>
        <taxon>Schizosaccharomyces</taxon>
    </lineage>
</organism>
<dbReference type="EMBL" id="KE503207">
    <property type="protein sequence ID" value="EPX71879.1"/>
    <property type="molecule type" value="Genomic_DNA"/>
</dbReference>
<dbReference type="OMA" id="WQQEGFN"/>
<feature type="compositionally biased region" description="Polar residues" evidence="11">
    <location>
        <begin position="426"/>
        <end position="448"/>
    </location>
</feature>
<feature type="domain" description="Cux N-terminal" evidence="14">
    <location>
        <begin position="8"/>
        <end position="115"/>
    </location>
</feature>
<keyword evidence="16" id="KW-1185">Reference proteome</keyword>
<dbReference type="OrthoDB" id="10257567at2759"/>
<accession>S9RCP0</accession>
<dbReference type="Pfam" id="PF25398">
    <property type="entry name" value="CUX1_N"/>
    <property type="match status" value="1"/>
</dbReference>
<feature type="coiled-coil region" evidence="10">
    <location>
        <begin position="494"/>
        <end position="528"/>
    </location>
</feature>
<evidence type="ECO:0000256" key="9">
    <source>
        <dbReference type="ARBA" id="ARBA00023136"/>
    </source>
</evidence>
<evidence type="ECO:0000256" key="3">
    <source>
        <dbReference type="ARBA" id="ARBA00018691"/>
    </source>
</evidence>
<evidence type="ECO:0000313" key="16">
    <source>
        <dbReference type="Proteomes" id="UP000016088"/>
    </source>
</evidence>
<feature type="compositionally biased region" description="Low complexity" evidence="11">
    <location>
        <begin position="449"/>
        <end position="468"/>
    </location>
</feature>
<dbReference type="GO" id="GO:0006891">
    <property type="term" value="P:intra-Golgi vesicle-mediated transport"/>
    <property type="evidence" value="ECO:0007669"/>
    <property type="project" value="InterPro"/>
</dbReference>
<dbReference type="GO" id="GO:0000139">
    <property type="term" value="C:Golgi membrane"/>
    <property type="evidence" value="ECO:0007669"/>
    <property type="project" value="UniProtKB-SubCell"/>
</dbReference>
<gene>
    <name evidence="15" type="ORF">SOCG_03815</name>
</gene>
<dbReference type="PANTHER" id="PTHR14043">
    <property type="entry name" value="CCAAT DISPLACEMENT PROTEIN-RELATED"/>
    <property type="match status" value="1"/>
</dbReference>
<dbReference type="AlphaFoldDB" id="S9RCP0"/>
<keyword evidence="4" id="KW-0813">Transport</keyword>
<evidence type="ECO:0000313" key="15">
    <source>
        <dbReference type="EMBL" id="EPX71879.1"/>
    </source>
</evidence>
<feature type="region of interest" description="Disordered" evidence="11">
    <location>
        <begin position="396"/>
        <end position="474"/>
    </location>
</feature>
<evidence type="ECO:0000256" key="10">
    <source>
        <dbReference type="SAM" id="Coils"/>
    </source>
</evidence>
<sequence>MAVVSDAVLQRLLDVWKDSRFEELQKESDLAAEEVEKTRKVSLEERKDLSSKTKEFKKQPDDVKLNEIKSLLKLYQGGIDSLTKRAKYAESIFFQMYESLGDFPDPYPLLEQAAEIDQIKQELESKEEEKRKLREELKQKESLSTEVRNLRQELQKTKDSVDAEVQKRVSKSVQEYEKKFLEKEKLHKDSEQENTERINQLNKKVRDLQATQIDHALQFGQLEPPSEESIIKSSEYQSLLNELDEANRSIGSLISENERLKQNSDEPKLENENVDKKMKEHLDFMESRNRSLTAELEEIRQSSQNESNAFRNAQSDLTKQLEEKQAIIQSQIETLKSYSDYEELKRELSVLKQIELNADSPLTESTSLEAQILRREKELSNELSKLRTQEASLQQKLANEKARNGSLEKANREQKASLQRLESELASLSTEGSTYYPNSSYRESSGRLSPTSSIIGGSPSIFGGSTTSKMTGPENGSTIMDVVKQQRDRFRRANVDLVNQISSSNEKVANLESRLREMEKSNTLLYEQMRFREQYQTEILQNPSQIEAATAYENNISPFASFRKRESERAFSRMGSFERLLYVLLRTVLLNNGTRAIFLTYLIMVHLFIFVVLFKLGVSVNKLHALPEATLKSQ</sequence>
<proteinExistence type="inferred from homology"/>
<feature type="coiled-coil region" evidence="10">
    <location>
        <begin position="236"/>
        <end position="309"/>
    </location>
</feature>
<feature type="transmembrane region" description="Helical" evidence="12">
    <location>
        <begin position="596"/>
        <end position="614"/>
    </location>
</feature>
<evidence type="ECO:0000259" key="13">
    <source>
        <dbReference type="Pfam" id="PF08172"/>
    </source>
</evidence>
<evidence type="ECO:0000256" key="2">
    <source>
        <dbReference type="ARBA" id="ARBA00006415"/>
    </source>
</evidence>
<evidence type="ECO:0000256" key="11">
    <source>
        <dbReference type="SAM" id="MobiDB-lite"/>
    </source>
</evidence>
<dbReference type="PANTHER" id="PTHR14043:SF2">
    <property type="entry name" value="HOMEOBOX PROTEIN CUT"/>
    <property type="match status" value="1"/>
</dbReference>
<dbReference type="GeneID" id="25032783"/>
<keyword evidence="7" id="KW-0333">Golgi apparatus</keyword>
<evidence type="ECO:0000256" key="8">
    <source>
        <dbReference type="ARBA" id="ARBA00023054"/>
    </source>
</evidence>
<protein>
    <recommendedName>
        <fullName evidence="3">Protein CASP</fullName>
    </recommendedName>
</protein>
<feature type="coiled-coil region" evidence="10">
    <location>
        <begin position="109"/>
        <end position="211"/>
    </location>
</feature>
<keyword evidence="6 12" id="KW-1133">Transmembrane helix</keyword>